<name>A0A6C0B3T8_9ZZZZ</name>
<evidence type="ECO:0000313" key="1">
    <source>
        <dbReference type="EMBL" id="QHS86464.1"/>
    </source>
</evidence>
<protein>
    <submittedName>
        <fullName evidence="1">Uncharacterized protein</fullName>
    </submittedName>
</protein>
<accession>A0A6C0B3T8</accession>
<reference evidence="1" key="1">
    <citation type="journal article" date="2020" name="Nature">
        <title>Giant virus diversity and host interactions through global metagenomics.</title>
        <authorList>
            <person name="Schulz F."/>
            <person name="Roux S."/>
            <person name="Paez-Espino D."/>
            <person name="Jungbluth S."/>
            <person name="Walsh D.A."/>
            <person name="Denef V.J."/>
            <person name="McMahon K.D."/>
            <person name="Konstantinidis K.T."/>
            <person name="Eloe-Fadrosh E.A."/>
            <person name="Kyrpides N.C."/>
            <person name="Woyke T."/>
        </authorList>
    </citation>
    <scope>NUCLEOTIDE SEQUENCE</scope>
    <source>
        <strain evidence="1">GVMAG-M-3300009187-29</strain>
    </source>
</reference>
<organism evidence="1">
    <name type="scientific">viral metagenome</name>
    <dbReference type="NCBI Taxonomy" id="1070528"/>
    <lineage>
        <taxon>unclassified sequences</taxon>
        <taxon>metagenomes</taxon>
        <taxon>organismal metagenomes</taxon>
    </lineage>
</organism>
<dbReference type="EMBL" id="MN739056">
    <property type="protein sequence ID" value="QHS86464.1"/>
    <property type="molecule type" value="Genomic_DNA"/>
</dbReference>
<sequence>MPYIEFGNPNMARTQNKMPYVPSNTNKKLANWYTMKSLFSNNAQVIQKPRVNYGGSVGTVSNSRLKSRYT</sequence>
<dbReference type="AlphaFoldDB" id="A0A6C0B3T8"/>
<proteinExistence type="predicted"/>